<dbReference type="EMBL" id="BX571659">
    <property type="protein sequence ID" value="CAE09910.1"/>
    <property type="molecule type" value="Genomic_DNA"/>
</dbReference>
<gene>
    <name evidence="2" type="ordered locus">WS0797</name>
</gene>
<name>Q7MS41_WOLSU</name>
<protein>
    <submittedName>
        <fullName evidence="2">Uncharacterized protein</fullName>
    </submittedName>
</protein>
<evidence type="ECO:0000313" key="2">
    <source>
        <dbReference type="EMBL" id="CAE09910.1"/>
    </source>
</evidence>
<reference evidence="2 3" key="1">
    <citation type="journal article" date="2003" name="Proc. Natl. Acad. Sci. U.S.A.">
        <title>Complete genome sequence and analysis of Wolinella succinogenes.</title>
        <authorList>
            <person name="Baar C."/>
            <person name="Eppinger M."/>
            <person name="Raddatz G."/>
            <person name="Simon JM."/>
            <person name="Lanz C."/>
            <person name="Klimmek O."/>
            <person name="Nandakumar R."/>
            <person name="Gross R."/>
            <person name="Rosinus A."/>
            <person name="Keller H."/>
            <person name="Jagtap P."/>
            <person name="Linke B."/>
            <person name="Meyer F."/>
            <person name="Lederer H."/>
            <person name="Schuster S.C."/>
        </authorList>
    </citation>
    <scope>NUCLEOTIDE SEQUENCE [LARGE SCALE GENOMIC DNA]</scope>
    <source>
        <strain evidence="3">ATCC 29543 / DSM 1740 / CCUG 13145 / JCM 31913 / LMG 7466 / NCTC 11488 / FDC 602W</strain>
    </source>
</reference>
<evidence type="ECO:0000256" key="1">
    <source>
        <dbReference type="SAM" id="Coils"/>
    </source>
</evidence>
<dbReference type="HOGENOM" id="CLU_121377_0_0_7"/>
<feature type="coiled-coil region" evidence="1">
    <location>
        <begin position="24"/>
        <end position="83"/>
    </location>
</feature>
<keyword evidence="3" id="KW-1185">Reference proteome</keyword>
<keyword evidence="1" id="KW-0175">Coiled coil</keyword>
<organism evidence="3">
    <name type="scientific">Wolinella succinogenes (strain ATCC 29543 / DSM 1740 / CCUG 13145 / JCM 31913 / LMG 7466 / NCTC 11488 / FDC 602W)</name>
    <name type="common">Vibrio succinogenes</name>
    <dbReference type="NCBI Taxonomy" id="273121"/>
    <lineage>
        <taxon>Bacteria</taxon>
        <taxon>Pseudomonadati</taxon>
        <taxon>Campylobacterota</taxon>
        <taxon>Epsilonproteobacteria</taxon>
        <taxon>Campylobacterales</taxon>
        <taxon>Helicobacteraceae</taxon>
        <taxon>Wolinella</taxon>
    </lineage>
</organism>
<accession>Q7MS41</accession>
<sequence length="170" mass="20212">MRDREIFERFLREEEGIKESWRIFEIFEEERRKWQEELARLKEDRKIIQETVDALALRAIEIQEEIKQAQEALQEREERLIEEALPSIEAMHLHSVEVIGKGGKIIKAKPARDYYPEAYVARLFRELEELSGEKGLKERVLDLELENAKLKVELRDLLNEPQEPEETPSS</sequence>
<dbReference type="AlphaFoldDB" id="Q7MS41"/>
<dbReference type="RefSeq" id="WP_011138707.1">
    <property type="nucleotide sequence ID" value="NC_005090.1"/>
</dbReference>
<dbReference type="KEGG" id="wsu:WS0797"/>
<dbReference type="STRING" id="273121.WS0797"/>
<dbReference type="Proteomes" id="UP000000422">
    <property type="component" value="Chromosome"/>
</dbReference>
<proteinExistence type="predicted"/>
<feature type="coiled-coil region" evidence="1">
    <location>
        <begin position="133"/>
        <end position="160"/>
    </location>
</feature>
<evidence type="ECO:0000313" key="3">
    <source>
        <dbReference type="Proteomes" id="UP000000422"/>
    </source>
</evidence>